<keyword evidence="10 12" id="KW-0739">Sodium transport</keyword>
<dbReference type="PRINTS" id="PR01078">
    <property type="entry name" value="AMINACHANNEL"/>
</dbReference>
<protein>
    <submittedName>
        <fullName evidence="14">Acid-sensing ion channel 2 like protein</fullName>
    </submittedName>
</protein>
<keyword evidence="3 12" id="KW-0813">Transport</keyword>
<keyword evidence="4 12" id="KW-0894">Sodium channel</keyword>
<evidence type="ECO:0000256" key="2">
    <source>
        <dbReference type="ARBA" id="ARBA00007193"/>
    </source>
</evidence>
<reference evidence="14" key="2">
    <citation type="submission" date="2020-06" db="EMBL/GenBank/DDBJ databases">
        <authorList>
            <person name="Sheffer M."/>
        </authorList>
    </citation>
    <scope>NUCLEOTIDE SEQUENCE</scope>
</reference>
<dbReference type="Gene3D" id="2.60.470.10">
    <property type="entry name" value="Acid-sensing ion channels like domains"/>
    <property type="match status" value="1"/>
</dbReference>
<keyword evidence="9 13" id="KW-0472">Membrane</keyword>
<dbReference type="Proteomes" id="UP000807504">
    <property type="component" value="Unassembled WGS sequence"/>
</dbReference>
<feature type="transmembrane region" description="Helical" evidence="13">
    <location>
        <begin position="505"/>
        <end position="531"/>
    </location>
</feature>
<gene>
    <name evidence="14" type="ORF">HNY73_016591</name>
</gene>
<keyword evidence="6 13" id="KW-1133">Transmembrane helix</keyword>
<dbReference type="InterPro" id="IPR001873">
    <property type="entry name" value="ENaC"/>
</dbReference>
<proteinExistence type="inferred from homology"/>
<evidence type="ECO:0000256" key="7">
    <source>
        <dbReference type="ARBA" id="ARBA00023053"/>
    </source>
</evidence>
<keyword evidence="11 12" id="KW-0407">Ion channel</keyword>
<comment type="caution">
    <text evidence="14">The sequence shown here is derived from an EMBL/GenBank/DDBJ whole genome shotgun (WGS) entry which is preliminary data.</text>
</comment>
<dbReference type="GO" id="GO:0015280">
    <property type="term" value="F:ligand-gated sodium channel activity"/>
    <property type="evidence" value="ECO:0007669"/>
    <property type="project" value="TreeGrafter"/>
</dbReference>
<evidence type="ECO:0000256" key="3">
    <source>
        <dbReference type="ARBA" id="ARBA00022448"/>
    </source>
</evidence>
<dbReference type="GO" id="GO:0005886">
    <property type="term" value="C:plasma membrane"/>
    <property type="evidence" value="ECO:0007669"/>
    <property type="project" value="TreeGrafter"/>
</dbReference>
<evidence type="ECO:0000256" key="12">
    <source>
        <dbReference type="RuleBase" id="RU000679"/>
    </source>
</evidence>
<keyword evidence="15" id="KW-1185">Reference proteome</keyword>
<keyword evidence="7" id="KW-0915">Sodium</keyword>
<dbReference type="Pfam" id="PF00858">
    <property type="entry name" value="ASC"/>
    <property type="match status" value="1"/>
</dbReference>
<evidence type="ECO:0000256" key="5">
    <source>
        <dbReference type="ARBA" id="ARBA00022692"/>
    </source>
</evidence>
<evidence type="ECO:0000256" key="10">
    <source>
        <dbReference type="ARBA" id="ARBA00023201"/>
    </source>
</evidence>
<evidence type="ECO:0000313" key="15">
    <source>
        <dbReference type="Proteomes" id="UP000807504"/>
    </source>
</evidence>
<evidence type="ECO:0000256" key="9">
    <source>
        <dbReference type="ARBA" id="ARBA00023136"/>
    </source>
</evidence>
<evidence type="ECO:0000256" key="6">
    <source>
        <dbReference type="ARBA" id="ARBA00022989"/>
    </source>
</evidence>
<comment type="subcellular location">
    <subcellularLocation>
        <location evidence="1">Membrane</location>
        <topology evidence="1">Multi-pass membrane protein</topology>
    </subcellularLocation>
</comment>
<comment type="similarity">
    <text evidence="2 12">Belongs to the amiloride-sensitive sodium channel (TC 1.A.6) family.</text>
</comment>
<evidence type="ECO:0000256" key="13">
    <source>
        <dbReference type="SAM" id="Phobius"/>
    </source>
</evidence>
<dbReference type="PANTHER" id="PTHR11690:SF248">
    <property type="entry name" value="PICKPOCKET 17, ISOFORM A"/>
    <property type="match status" value="1"/>
</dbReference>
<name>A0A8T0EMT0_ARGBR</name>
<sequence length="545" mass="62240">MCYMTCKVVMEYFEYKKIVEQTGVILGKLEFPAVTICSPAAIPKSPTDIVGVESLLKLQYFLESTGKLRFPTEARNACDYHPACEWSWFHNRCRCSSNPCEAEFCDNEVPLCSCAHLMCEYYPQVCFSYQNSSVAEAEESCFCQNAGNDSHNPFLTIPFFSKSDSVLSYIEDAAVRNMLEIIRSAEVEDLVDVEWAFQPNMWSMANFGTTFDNLIISCSFNKKRCDQRNFTVVFTPTHGKCYTFNYAGKTSKGRARAAISTQRYGWNSGLQLYMQLDPNHMINVLNKDIGVRVVVHDPLQPPYVAEYGMSIRPGDSTALQIEKYQINRLGEPWGRCLMSGKHLPFFKSTFPYSQLGCRRDCQNFYIKQRCNCVKRGLLPPSFTRPSKKKLDSICNFTNPMQRYCADEVVELIENETIRCNCFQACNENSYYTSLSASAINNKYFHLVKSANTIVRLDNGTYKTSHQSNRTLLGLKVYYRTLSLENITERPAYSWETLVANIGGNLGFFMGLTIITFVELVELLYDILIVLIKHHTTKSISHTETF</sequence>
<keyword evidence="5 12" id="KW-0812">Transmembrane</keyword>
<organism evidence="14 15">
    <name type="scientific">Argiope bruennichi</name>
    <name type="common">Wasp spider</name>
    <name type="synonym">Aranea bruennichi</name>
    <dbReference type="NCBI Taxonomy" id="94029"/>
    <lineage>
        <taxon>Eukaryota</taxon>
        <taxon>Metazoa</taxon>
        <taxon>Ecdysozoa</taxon>
        <taxon>Arthropoda</taxon>
        <taxon>Chelicerata</taxon>
        <taxon>Arachnida</taxon>
        <taxon>Araneae</taxon>
        <taxon>Araneomorphae</taxon>
        <taxon>Entelegynae</taxon>
        <taxon>Araneoidea</taxon>
        <taxon>Araneidae</taxon>
        <taxon>Argiope</taxon>
    </lineage>
</organism>
<dbReference type="AlphaFoldDB" id="A0A8T0EMT0"/>
<accession>A0A8T0EMT0</accession>
<evidence type="ECO:0000313" key="14">
    <source>
        <dbReference type="EMBL" id="KAF8773986.1"/>
    </source>
</evidence>
<reference evidence="14" key="1">
    <citation type="journal article" date="2020" name="bioRxiv">
        <title>Chromosome-level reference genome of the European wasp spider Argiope bruennichi: a resource for studies on range expansion and evolutionary adaptation.</title>
        <authorList>
            <person name="Sheffer M.M."/>
            <person name="Hoppe A."/>
            <person name="Krehenwinkel H."/>
            <person name="Uhl G."/>
            <person name="Kuss A.W."/>
            <person name="Jensen L."/>
            <person name="Jensen C."/>
            <person name="Gillespie R.G."/>
            <person name="Hoff K.J."/>
            <person name="Prost S."/>
        </authorList>
    </citation>
    <scope>NUCLEOTIDE SEQUENCE</scope>
</reference>
<evidence type="ECO:0000256" key="1">
    <source>
        <dbReference type="ARBA" id="ARBA00004141"/>
    </source>
</evidence>
<keyword evidence="8 12" id="KW-0406">Ion transport</keyword>
<evidence type="ECO:0000256" key="8">
    <source>
        <dbReference type="ARBA" id="ARBA00023065"/>
    </source>
</evidence>
<evidence type="ECO:0000256" key="11">
    <source>
        <dbReference type="ARBA" id="ARBA00023303"/>
    </source>
</evidence>
<dbReference type="Gene3D" id="1.10.287.820">
    <property type="entry name" value="Acid-sensing ion channel domain"/>
    <property type="match status" value="1"/>
</dbReference>
<dbReference type="EMBL" id="JABXBU010002227">
    <property type="protein sequence ID" value="KAF8773986.1"/>
    <property type="molecule type" value="Genomic_DNA"/>
</dbReference>
<evidence type="ECO:0000256" key="4">
    <source>
        <dbReference type="ARBA" id="ARBA00022461"/>
    </source>
</evidence>
<dbReference type="PANTHER" id="PTHR11690">
    <property type="entry name" value="AMILORIDE-SENSITIVE SODIUM CHANNEL-RELATED"/>
    <property type="match status" value="1"/>
</dbReference>